<dbReference type="Gene3D" id="1.10.1220.10">
    <property type="entry name" value="Met repressor-like"/>
    <property type="match status" value="1"/>
</dbReference>
<evidence type="ECO:0000313" key="2">
    <source>
        <dbReference type="EMBL" id="CAB4240761.1"/>
    </source>
</evidence>
<dbReference type="InterPro" id="IPR013321">
    <property type="entry name" value="Arc_rbn_hlx_hlx"/>
</dbReference>
<dbReference type="EMBL" id="LR796177">
    <property type="protein sequence ID" value="CAB4124080.1"/>
    <property type="molecule type" value="Genomic_DNA"/>
</dbReference>
<reference evidence="1" key="1">
    <citation type="submission" date="2020-04" db="EMBL/GenBank/DDBJ databases">
        <authorList>
            <person name="Chiriac C."/>
            <person name="Salcher M."/>
            <person name="Ghai R."/>
            <person name="Kavagutti S V."/>
        </authorList>
    </citation>
    <scope>NUCLEOTIDE SEQUENCE</scope>
</reference>
<protein>
    <submittedName>
        <fullName evidence="1">Uncharacterized protein</fullName>
    </submittedName>
</protein>
<sequence length="72" mass="8578">MSLFRIERPSRKKEKAIKLMEQEEMSSINILISANLKKRFKIAVLNNNTTVTDIILSYIEKYIKEFEKKEDK</sequence>
<organism evidence="1">
    <name type="scientific">uncultured Caudovirales phage</name>
    <dbReference type="NCBI Taxonomy" id="2100421"/>
    <lineage>
        <taxon>Viruses</taxon>
        <taxon>Duplodnaviria</taxon>
        <taxon>Heunggongvirae</taxon>
        <taxon>Uroviricota</taxon>
        <taxon>Caudoviricetes</taxon>
        <taxon>Peduoviridae</taxon>
        <taxon>Maltschvirus</taxon>
        <taxon>Maltschvirus maltsch</taxon>
    </lineage>
</organism>
<gene>
    <name evidence="2" type="ORF">UFOVP34_15</name>
    <name evidence="1" type="ORF">UFOVP51_5</name>
</gene>
<accession>A0A6J5KV47</accession>
<dbReference type="InterPro" id="IPR010985">
    <property type="entry name" value="Ribbon_hlx_hlx"/>
</dbReference>
<evidence type="ECO:0000313" key="1">
    <source>
        <dbReference type="EMBL" id="CAB4124080.1"/>
    </source>
</evidence>
<dbReference type="EMBL" id="LR797816">
    <property type="protein sequence ID" value="CAB4240761.1"/>
    <property type="molecule type" value="Genomic_DNA"/>
</dbReference>
<proteinExistence type="predicted"/>
<dbReference type="SUPFAM" id="SSF47598">
    <property type="entry name" value="Ribbon-helix-helix"/>
    <property type="match status" value="1"/>
</dbReference>
<name>A0A6J5KV47_9CAUD</name>
<dbReference type="GO" id="GO:0006355">
    <property type="term" value="P:regulation of DNA-templated transcription"/>
    <property type="evidence" value="ECO:0007669"/>
    <property type="project" value="InterPro"/>
</dbReference>